<accession>A0ABX6LBY1</accession>
<dbReference type="PANTHER" id="PTHR43547:SF2">
    <property type="entry name" value="HYBRID SIGNAL TRANSDUCTION HISTIDINE KINASE C"/>
    <property type="match status" value="1"/>
</dbReference>
<dbReference type="Pfam" id="PF12833">
    <property type="entry name" value="HTH_18"/>
    <property type="match status" value="1"/>
</dbReference>
<feature type="domain" description="Histidine kinase" evidence="10">
    <location>
        <begin position="361"/>
        <end position="580"/>
    </location>
</feature>
<keyword evidence="4" id="KW-0805">Transcription regulation</keyword>
<keyword evidence="6" id="KW-0804">Transcription</keyword>
<reference evidence="13" key="1">
    <citation type="submission" date="2020-04" db="EMBL/GenBank/DDBJ databases">
        <authorList>
            <person name="Kittiwongwattana C."/>
        </authorList>
    </citation>
    <scope>NUCLEOTIDE SEQUENCE [LARGE SCALE GENOMIC DNA]</scope>
    <source>
        <strain evidence="13">1303</strain>
    </source>
</reference>
<dbReference type="InterPro" id="IPR005467">
    <property type="entry name" value="His_kinase_dom"/>
</dbReference>
<dbReference type="Pfam" id="PF02518">
    <property type="entry name" value="HATPase_c"/>
    <property type="match status" value="1"/>
</dbReference>
<dbReference type="PANTHER" id="PTHR43547">
    <property type="entry name" value="TWO-COMPONENT HISTIDINE KINASE"/>
    <property type="match status" value="1"/>
</dbReference>
<evidence type="ECO:0000256" key="8">
    <source>
        <dbReference type="SAM" id="Phobius"/>
    </source>
</evidence>
<dbReference type="Gene3D" id="3.30.565.10">
    <property type="entry name" value="Histidine kinase-like ATPase, C-terminal domain"/>
    <property type="match status" value="1"/>
</dbReference>
<dbReference type="InterPro" id="IPR001789">
    <property type="entry name" value="Sig_transdc_resp-reg_receiver"/>
</dbReference>
<dbReference type="Pfam" id="PF07495">
    <property type="entry name" value="Y_Y_Y"/>
    <property type="match status" value="1"/>
</dbReference>
<keyword evidence="8" id="KW-0472">Membrane</keyword>
<dbReference type="InterPro" id="IPR036097">
    <property type="entry name" value="HisK_dim/P_sf"/>
</dbReference>
<dbReference type="InterPro" id="IPR018060">
    <property type="entry name" value="HTH_AraC"/>
</dbReference>
<keyword evidence="3 7" id="KW-0597">Phosphoprotein</keyword>
<feature type="domain" description="Response regulatory" evidence="11">
    <location>
        <begin position="629"/>
        <end position="744"/>
    </location>
</feature>
<dbReference type="Gene3D" id="2.60.40.10">
    <property type="entry name" value="Immunoglobulins"/>
    <property type="match status" value="1"/>
</dbReference>
<comment type="catalytic activity">
    <reaction evidence="1">
        <text>ATP + protein L-histidine = ADP + protein N-phospho-L-histidine.</text>
        <dbReference type="EC" id="2.7.13.3"/>
    </reaction>
</comment>
<keyword evidence="8" id="KW-0812">Transmembrane</keyword>
<evidence type="ECO:0000256" key="3">
    <source>
        <dbReference type="ARBA" id="ARBA00022553"/>
    </source>
</evidence>
<dbReference type="PROSITE" id="PS50110">
    <property type="entry name" value="RESPONSE_REGULATORY"/>
    <property type="match status" value="1"/>
</dbReference>
<dbReference type="SMART" id="SM00342">
    <property type="entry name" value="HTH_ARAC"/>
    <property type="match status" value="1"/>
</dbReference>
<dbReference type="InterPro" id="IPR036890">
    <property type="entry name" value="HATPase_C_sf"/>
</dbReference>
<dbReference type="RefSeq" id="WP_168860240.1">
    <property type="nucleotide sequence ID" value="NZ_CP051204.2"/>
</dbReference>
<name>A0ABX6LBY1_9BACT</name>
<dbReference type="InterPro" id="IPR003594">
    <property type="entry name" value="HATPase_dom"/>
</dbReference>
<dbReference type="SUPFAM" id="SSF63829">
    <property type="entry name" value="Calcium-dependent phosphotriesterase"/>
    <property type="match status" value="1"/>
</dbReference>
<evidence type="ECO:0000256" key="1">
    <source>
        <dbReference type="ARBA" id="ARBA00000085"/>
    </source>
</evidence>
<dbReference type="Pfam" id="PF00512">
    <property type="entry name" value="HisKA"/>
    <property type="match status" value="1"/>
</dbReference>
<dbReference type="PROSITE" id="PS50109">
    <property type="entry name" value="HIS_KIN"/>
    <property type="match status" value="1"/>
</dbReference>
<dbReference type="PROSITE" id="PS00041">
    <property type="entry name" value="HTH_ARAC_FAMILY_1"/>
    <property type="match status" value="1"/>
</dbReference>
<dbReference type="SMART" id="SM00387">
    <property type="entry name" value="HATPase_c"/>
    <property type="match status" value="1"/>
</dbReference>
<keyword evidence="8" id="KW-1133">Transmembrane helix</keyword>
<feature type="modified residue" description="4-aspartylphosphate" evidence="7">
    <location>
        <position position="677"/>
    </location>
</feature>
<dbReference type="SUPFAM" id="SSF52172">
    <property type="entry name" value="CheY-like"/>
    <property type="match status" value="1"/>
</dbReference>
<organism evidence="12 13">
    <name type="scientific">Chitinophaga oryzae</name>
    <dbReference type="NCBI Taxonomy" id="2725414"/>
    <lineage>
        <taxon>Bacteria</taxon>
        <taxon>Pseudomonadati</taxon>
        <taxon>Bacteroidota</taxon>
        <taxon>Chitinophagia</taxon>
        <taxon>Chitinophagales</taxon>
        <taxon>Chitinophagaceae</taxon>
        <taxon>Chitinophaga</taxon>
    </lineage>
</organism>
<evidence type="ECO:0000256" key="6">
    <source>
        <dbReference type="ARBA" id="ARBA00023163"/>
    </source>
</evidence>
<evidence type="ECO:0000256" key="4">
    <source>
        <dbReference type="ARBA" id="ARBA00023015"/>
    </source>
</evidence>
<dbReference type="CDD" id="cd00082">
    <property type="entry name" value="HisKA"/>
    <property type="match status" value="1"/>
</dbReference>
<evidence type="ECO:0000313" key="13">
    <source>
        <dbReference type="Proteomes" id="UP000503144"/>
    </source>
</evidence>
<evidence type="ECO:0000256" key="5">
    <source>
        <dbReference type="ARBA" id="ARBA00023125"/>
    </source>
</evidence>
<keyword evidence="5" id="KW-0238">DNA-binding</keyword>
<dbReference type="InterPro" id="IPR013783">
    <property type="entry name" value="Ig-like_fold"/>
</dbReference>
<evidence type="ECO:0000256" key="2">
    <source>
        <dbReference type="ARBA" id="ARBA00012438"/>
    </source>
</evidence>
<dbReference type="Pfam" id="PF00072">
    <property type="entry name" value="Response_reg"/>
    <property type="match status" value="1"/>
</dbReference>
<dbReference type="InterPro" id="IPR003661">
    <property type="entry name" value="HisK_dim/P_dom"/>
</dbReference>
<dbReference type="Gene3D" id="3.40.50.2300">
    <property type="match status" value="1"/>
</dbReference>
<evidence type="ECO:0000259" key="11">
    <source>
        <dbReference type="PROSITE" id="PS50110"/>
    </source>
</evidence>
<dbReference type="SUPFAM" id="SSF47384">
    <property type="entry name" value="Homodimeric domain of signal transducing histidine kinase"/>
    <property type="match status" value="1"/>
</dbReference>
<protein>
    <recommendedName>
        <fullName evidence="2">histidine kinase</fullName>
        <ecNumber evidence="2">2.7.13.3</ecNumber>
    </recommendedName>
</protein>
<dbReference type="Gene3D" id="1.10.10.60">
    <property type="entry name" value="Homeodomain-like"/>
    <property type="match status" value="1"/>
</dbReference>
<evidence type="ECO:0000259" key="9">
    <source>
        <dbReference type="PROSITE" id="PS01124"/>
    </source>
</evidence>
<evidence type="ECO:0000313" key="12">
    <source>
        <dbReference type="EMBL" id="QJB37615.1"/>
    </source>
</evidence>
<dbReference type="SUPFAM" id="SSF55874">
    <property type="entry name" value="ATPase domain of HSP90 chaperone/DNA topoisomerase II/histidine kinase"/>
    <property type="match status" value="1"/>
</dbReference>
<evidence type="ECO:0000256" key="7">
    <source>
        <dbReference type="PROSITE-ProRule" id="PRU00169"/>
    </source>
</evidence>
<dbReference type="SMART" id="SM00448">
    <property type="entry name" value="REC"/>
    <property type="match status" value="1"/>
</dbReference>
<feature type="transmembrane region" description="Helical" evidence="8">
    <location>
        <begin position="318"/>
        <end position="340"/>
    </location>
</feature>
<dbReference type="EMBL" id="CP051204">
    <property type="protein sequence ID" value="QJB37615.1"/>
    <property type="molecule type" value="Genomic_DNA"/>
</dbReference>
<dbReference type="Pfam" id="PF07494">
    <property type="entry name" value="Reg_prop"/>
    <property type="match status" value="2"/>
</dbReference>
<dbReference type="InterPro" id="IPR009057">
    <property type="entry name" value="Homeodomain-like_sf"/>
</dbReference>
<dbReference type="SUPFAM" id="SSF46689">
    <property type="entry name" value="Homeodomain-like"/>
    <property type="match status" value="1"/>
</dbReference>
<dbReference type="EC" id="2.7.13.3" evidence="2"/>
<feature type="domain" description="HTH araC/xylS-type" evidence="9">
    <location>
        <begin position="786"/>
        <end position="885"/>
    </location>
</feature>
<dbReference type="InterPro" id="IPR004358">
    <property type="entry name" value="Sig_transdc_His_kin-like_C"/>
</dbReference>
<gene>
    <name evidence="12" type="ORF">HF324_07025</name>
</gene>
<dbReference type="Proteomes" id="UP000503144">
    <property type="component" value="Chromosome"/>
</dbReference>
<dbReference type="SMART" id="SM00388">
    <property type="entry name" value="HisKA"/>
    <property type="match status" value="1"/>
</dbReference>
<dbReference type="InterPro" id="IPR011123">
    <property type="entry name" value="Y_Y_Y"/>
</dbReference>
<dbReference type="Gene3D" id="1.10.287.130">
    <property type="match status" value="1"/>
</dbReference>
<dbReference type="PROSITE" id="PS01124">
    <property type="entry name" value="HTH_ARAC_FAMILY_2"/>
    <property type="match status" value="1"/>
</dbReference>
<dbReference type="Gene3D" id="2.130.10.10">
    <property type="entry name" value="YVTN repeat-like/Quinoprotein amine dehydrogenase"/>
    <property type="match status" value="1"/>
</dbReference>
<dbReference type="InterPro" id="IPR011006">
    <property type="entry name" value="CheY-like_superfamily"/>
</dbReference>
<evidence type="ECO:0000259" key="10">
    <source>
        <dbReference type="PROSITE" id="PS50109"/>
    </source>
</evidence>
<dbReference type="InterPro" id="IPR011110">
    <property type="entry name" value="Reg_prop"/>
</dbReference>
<dbReference type="InterPro" id="IPR018062">
    <property type="entry name" value="HTH_AraC-typ_CS"/>
</dbReference>
<reference evidence="12 13" key="2">
    <citation type="submission" date="2020-09" db="EMBL/GenBank/DDBJ databases">
        <authorList>
            <person name="Kittiwongwattana C."/>
        </authorList>
    </citation>
    <scope>NUCLEOTIDE SEQUENCE [LARGE SCALE GENOMIC DNA]</scope>
    <source>
        <strain evidence="12 13">1303</strain>
    </source>
</reference>
<sequence>MQTGLRAFKRTGTALHLLPDNRLVRAVSARSVKSVLQSANGDLWVGTSGDLLLMRHNSDTVYRFSTKEDLPKNNINCIHEDRNGNIWIGCAFGGLALYTPGGTKKFTIYTKENGLPDDNVTAILEDKHNNLWISTGNGLSKLDVKNRSFKNYNKSDGLAGNIFNINSCYNSSSGEMLFGGYKGLTFFRPDDIRENPFAPVTFLTGVKLFDHPVTIGQSDGLLEKEISLTSAIRFTHLQNVFTLEFASLNYVQPEKNNYAFKLEGFDSDWNYTSNPAATYMNLPPGSYTFFAKGTNNDGVWGKPAQLRITVLPPIWKTIWAYGLYVLFAAAVVFFVVRFFVLRSLIRRDHELTQLKLDFFTNISHEMRSRLSLIIGPAERLLLINREDYENSRQLKIIRKNSESLLHLLTELMDFRKAESGNLPLQVAEQDIVSFLREVFYAFEDQILSMNIQYGFNSPDVPVWLYFDRIQLEKVFYNLFYNACKFTPSGGRIETAVEEEERAVVITIKDNGRGVAPENLPKLFTNYFQEDDDGSDNKGYGIGLALAKSIIELHGGTIAVDSTRTDEGNTTVFTVTLRKGNVHFNATVRMAKPAAGGGNKANTPPAARQQEDLLMMPDNTKPGTAQKKYTILLIEDNEEILAFNREVLERDYHVVTGTNGSEGWKTAVELIPDIIVSDVMMPGMDGYTLCSQLKSDERTNHIPVILLTAMSSSSQQLSGLQKGADVYLTKPFSIQVLTLHISNLLSLREKIHQRLVKQLAFPSAGQPDGDGQEPDEAAAVIEDPFLLKVIAVIEENMDEPAFNVDTISRKLAISRPVLYKKLHMLTGLTVNDFIRAIRMKKATLYLDSAEYNISEVAYKVGYSDPKYFSREFKKHFGKSPRDWKQKGS</sequence>
<proteinExistence type="predicted"/>
<dbReference type="InterPro" id="IPR015943">
    <property type="entry name" value="WD40/YVTN_repeat-like_dom_sf"/>
</dbReference>
<dbReference type="PRINTS" id="PR00344">
    <property type="entry name" value="BCTRLSENSOR"/>
</dbReference>
<keyword evidence="13" id="KW-1185">Reference proteome</keyword>